<dbReference type="PANTHER" id="PTHR35936">
    <property type="entry name" value="MEMBRANE-BOUND LYTIC MUREIN TRANSGLYCOSYLASE F"/>
    <property type="match status" value="1"/>
</dbReference>
<evidence type="ECO:0000313" key="3">
    <source>
        <dbReference type="EMBL" id="QEN04336.1"/>
    </source>
</evidence>
<sequence>MRRYISAAFIFLFSINILYSDAIFIGVASEFPPYQFNVEGKVTGFDVDVANLLFFKMGIDIIFVQDEWDRVFNMLRAGTIDAIVGIENNEIRRIYFEFSKAYYTREDVLFVRADNTEIKTLDDLTNKIITGDRHSYIELDWIEEGIINKFRIRQTESKSDSM</sequence>
<dbReference type="KEGG" id="sper:EW093_06340"/>
<dbReference type="RefSeq" id="WP_149567584.1">
    <property type="nucleotide sequence ID" value="NZ_CP035807.1"/>
</dbReference>
<dbReference type="InterPro" id="IPR001638">
    <property type="entry name" value="Solute-binding_3/MltF_N"/>
</dbReference>
<evidence type="ECO:0000256" key="1">
    <source>
        <dbReference type="ARBA" id="ARBA00022729"/>
    </source>
</evidence>
<organism evidence="3 4">
    <name type="scientific">Thiospirochaeta perfilievii</name>
    <dbReference type="NCBI Taxonomy" id="252967"/>
    <lineage>
        <taxon>Bacteria</taxon>
        <taxon>Pseudomonadati</taxon>
        <taxon>Spirochaetota</taxon>
        <taxon>Spirochaetia</taxon>
        <taxon>Spirochaetales</taxon>
        <taxon>Spirochaetaceae</taxon>
        <taxon>Thiospirochaeta</taxon>
    </lineage>
</organism>
<protein>
    <submittedName>
        <fullName evidence="3">Transporter substrate-binding domain-containing protein</fullName>
    </submittedName>
</protein>
<dbReference type="EMBL" id="CP035807">
    <property type="protein sequence ID" value="QEN04336.1"/>
    <property type="molecule type" value="Genomic_DNA"/>
</dbReference>
<evidence type="ECO:0000313" key="4">
    <source>
        <dbReference type="Proteomes" id="UP000323824"/>
    </source>
</evidence>
<dbReference type="Proteomes" id="UP000323824">
    <property type="component" value="Chromosome"/>
</dbReference>
<name>A0A5C1QCF2_9SPIO</name>
<dbReference type="PANTHER" id="PTHR35936:SF35">
    <property type="entry name" value="L-CYSTINE-BINDING PROTEIN TCYJ"/>
    <property type="match status" value="1"/>
</dbReference>
<dbReference type="OrthoDB" id="9775197at2"/>
<dbReference type="Pfam" id="PF00497">
    <property type="entry name" value="SBP_bac_3"/>
    <property type="match status" value="1"/>
</dbReference>
<keyword evidence="4" id="KW-1185">Reference proteome</keyword>
<dbReference type="Gene3D" id="3.40.190.10">
    <property type="entry name" value="Periplasmic binding protein-like II"/>
    <property type="match status" value="2"/>
</dbReference>
<keyword evidence="1" id="KW-0732">Signal</keyword>
<dbReference type="SUPFAM" id="SSF53850">
    <property type="entry name" value="Periplasmic binding protein-like II"/>
    <property type="match status" value="1"/>
</dbReference>
<gene>
    <name evidence="3" type="ORF">EW093_06340</name>
</gene>
<dbReference type="AlphaFoldDB" id="A0A5C1QCF2"/>
<accession>A0A5C1QCF2</accession>
<reference evidence="3 4" key="2">
    <citation type="submission" date="2019-09" db="EMBL/GenBank/DDBJ databases">
        <title>Complete Genome Sequence and Methylome Analysis of free living Spirochaetas.</title>
        <authorList>
            <person name="Leshcheva N."/>
            <person name="Mikheeva N."/>
        </authorList>
    </citation>
    <scope>NUCLEOTIDE SEQUENCE [LARGE SCALE GENOMIC DNA]</scope>
    <source>
        <strain evidence="3 4">P</strain>
    </source>
</reference>
<reference evidence="3 4" key="1">
    <citation type="submission" date="2019-02" db="EMBL/GenBank/DDBJ databases">
        <authorList>
            <person name="Fomenkov A."/>
            <person name="Dubinina G."/>
            <person name="Grabovich M."/>
            <person name="Vincze T."/>
            <person name="Roberts R.J."/>
        </authorList>
    </citation>
    <scope>NUCLEOTIDE SEQUENCE [LARGE SCALE GENOMIC DNA]</scope>
    <source>
        <strain evidence="3 4">P</strain>
    </source>
</reference>
<evidence type="ECO:0000259" key="2">
    <source>
        <dbReference type="Pfam" id="PF00497"/>
    </source>
</evidence>
<proteinExistence type="predicted"/>
<feature type="domain" description="Solute-binding protein family 3/N-terminal" evidence="2">
    <location>
        <begin position="25"/>
        <end position="128"/>
    </location>
</feature>